<dbReference type="PANTHER" id="PTHR32054">
    <property type="entry name" value="HEAVY CHAIN, PUTATIVE, EXPRESSED-RELATED-RELATED"/>
    <property type="match status" value="1"/>
</dbReference>
<evidence type="ECO:0000256" key="2">
    <source>
        <dbReference type="ARBA" id="ARBA00023054"/>
    </source>
</evidence>
<organism evidence="5 6">
    <name type="scientific">Deinandra increscens subsp. villosa</name>
    <dbReference type="NCBI Taxonomy" id="3103831"/>
    <lineage>
        <taxon>Eukaryota</taxon>
        <taxon>Viridiplantae</taxon>
        <taxon>Streptophyta</taxon>
        <taxon>Embryophyta</taxon>
        <taxon>Tracheophyta</taxon>
        <taxon>Spermatophyta</taxon>
        <taxon>Magnoliopsida</taxon>
        <taxon>eudicotyledons</taxon>
        <taxon>Gunneridae</taxon>
        <taxon>Pentapetalae</taxon>
        <taxon>asterids</taxon>
        <taxon>campanulids</taxon>
        <taxon>Asterales</taxon>
        <taxon>Asteraceae</taxon>
        <taxon>Asteroideae</taxon>
        <taxon>Heliantheae alliance</taxon>
        <taxon>Madieae</taxon>
        <taxon>Madiinae</taxon>
        <taxon>Deinandra</taxon>
    </lineage>
</organism>
<keyword evidence="2 3" id="KW-0175">Coiled coil</keyword>
<comment type="similarity">
    <text evidence="1">Belongs to the WEB family.</text>
</comment>
<sequence length="490" mass="55003">MIHQKKDKSPMQNSELESLELELSHAKLAVRDLASKIEESNSRSKEFQRKPKWRQNDDPETSVNNEDVRYAEVMKEIEHMKQELSKLKIDMARVLKEKRHADRASKSSNSKRSNLLASVELMKKELEELNNKQALVEFGRIEGVKERESIESRANELQLTVSEVNLGNKEGSPLNTITEEIEGAKRELASIQQERFKFTASMEVVRNELNHVVEETARLQKAEQKRDVTVQTLNSKILRAKAKLESVTSGESRTKTVASNLAVTLEQLTAEAETAKKDKDVTNQEIENIKGEIGKIEHEIDVTEERLEAAMEELKAIKSSESKALGNLRNLIKTTMEARDVDSNHSMNSSMIKITDFEYEYLTGKAGGAAELADKKIGAAQAWVEALKASEKELLMKTEMTQNEISELSIEDDGETDAEIPGLKEKVVGSPRRSMNKVARVSVKRARLQKLRSPASRYSGKSGSMPRGKTMPKLTKLFSKKNVALGGEVV</sequence>
<keyword evidence="6" id="KW-1185">Reference proteome</keyword>
<feature type="coiled-coil region" evidence="3">
    <location>
        <begin position="258"/>
        <end position="320"/>
    </location>
</feature>
<accession>A0AAP0GU79</accession>
<dbReference type="Proteomes" id="UP001408789">
    <property type="component" value="Unassembled WGS sequence"/>
</dbReference>
<dbReference type="PANTHER" id="PTHR32054:SF2">
    <property type="entry name" value="PROTEIN PLASTID MOVEMENT IMPAIRED 2"/>
    <property type="match status" value="1"/>
</dbReference>
<dbReference type="AlphaFoldDB" id="A0AAP0GU79"/>
<dbReference type="GO" id="GO:0005829">
    <property type="term" value="C:cytosol"/>
    <property type="evidence" value="ECO:0007669"/>
    <property type="project" value="TreeGrafter"/>
</dbReference>
<comment type="caution">
    <text evidence="5">The sequence shown here is derived from an EMBL/GenBank/DDBJ whole genome shotgun (WGS) entry which is preliminary data.</text>
</comment>
<evidence type="ECO:0000313" key="6">
    <source>
        <dbReference type="Proteomes" id="UP001408789"/>
    </source>
</evidence>
<feature type="region of interest" description="Disordered" evidence="4">
    <location>
        <begin position="35"/>
        <end position="66"/>
    </location>
</feature>
<name>A0AAP0GU79_9ASTR</name>
<dbReference type="InterPro" id="IPR008545">
    <property type="entry name" value="Web"/>
</dbReference>
<dbReference type="Gene3D" id="1.10.287.1490">
    <property type="match status" value="1"/>
</dbReference>
<proteinExistence type="inferred from homology"/>
<dbReference type="Pfam" id="PF05701">
    <property type="entry name" value="WEMBL"/>
    <property type="match status" value="1"/>
</dbReference>
<protein>
    <submittedName>
        <fullName evidence="5">Uncharacterized protein</fullName>
    </submittedName>
</protein>
<dbReference type="EMBL" id="JBCNJP010000019">
    <property type="protein sequence ID" value="KAK9061966.1"/>
    <property type="molecule type" value="Genomic_DNA"/>
</dbReference>
<feature type="region of interest" description="Disordered" evidence="4">
    <location>
        <begin position="449"/>
        <end position="472"/>
    </location>
</feature>
<dbReference type="GO" id="GO:0009903">
    <property type="term" value="P:chloroplast avoidance movement"/>
    <property type="evidence" value="ECO:0007669"/>
    <property type="project" value="TreeGrafter"/>
</dbReference>
<feature type="coiled-coil region" evidence="3">
    <location>
        <begin position="174"/>
        <end position="225"/>
    </location>
</feature>
<gene>
    <name evidence="5" type="ORF">SSX86_019150</name>
</gene>
<reference evidence="5 6" key="1">
    <citation type="submission" date="2024-04" db="EMBL/GenBank/DDBJ databases">
        <title>The reference genome of an endangered Asteraceae, Deinandra increscens subsp. villosa, native to the Central Coast of California.</title>
        <authorList>
            <person name="Guilliams M."/>
            <person name="Hasenstab-Lehman K."/>
            <person name="Meyer R."/>
            <person name="Mcevoy S."/>
        </authorList>
    </citation>
    <scope>NUCLEOTIDE SEQUENCE [LARGE SCALE GENOMIC DNA]</scope>
    <source>
        <tissue evidence="5">Leaf</tissue>
    </source>
</reference>
<evidence type="ECO:0000256" key="4">
    <source>
        <dbReference type="SAM" id="MobiDB-lite"/>
    </source>
</evidence>
<evidence type="ECO:0000256" key="3">
    <source>
        <dbReference type="SAM" id="Coils"/>
    </source>
</evidence>
<evidence type="ECO:0000256" key="1">
    <source>
        <dbReference type="ARBA" id="ARBA00005485"/>
    </source>
</evidence>
<evidence type="ECO:0000313" key="5">
    <source>
        <dbReference type="EMBL" id="KAK9061966.1"/>
    </source>
</evidence>
<feature type="compositionally biased region" description="Basic and acidic residues" evidence="4">
    <location>
        <begin position="35"/>
        <end position="57"/>
    </location>
</feature>
<dbReference type="GO" id="GO:0009904">
    <property type="term" value="P:chloroplast accumulation movement"/>
    <property type="evidence" value="ECO:0007669"/>
    <property type="project" value="TreeGrafter"/>
</dbReference>